<keyword evidence="3" id="KW-1185">Reference proteome</keyword>
<name>A0A815U171_ADIRI</name>
<comment type="caution">
    <text evidence="1">The sequence shown here is derived from an EMBL/GenBank/DDBJ whole genome shotgun (WGS) entry which is preliminary data.</text>
</comment>
<evidence type="ECO:0000313" key="2">
    <source>
        <dbReference type="EMBL" id="CAF1581142.1"/>
    </source>
</evidence>
<dbReference type="Gene3D" id="2.60.40.1260">
    <property type="entry name" value="Lamin Tail domain"/>
    <property type="match status" value="1"/>
</dbReference>
<organism evidence="1 4">
    <name type="scientific">Adineta ricciae</name>
    <name type="common">Rotifer</name>
    <dbReference type="NCBI Taxonomy" id="249248"/>
    <lineage>
        <taxon>Eukaryota</taxon>
        <taxon>Metazoa</taxon>
        <taxon>Spiralia</taxon>
        <taxon>Gnathifera</taxon>
        <taxon>Rotifera</taxon>
        <taxon>Eurotatoria</taxon>
        <taxon>Bdelloidea</taxon>
        <taxon>Adinetida</taxon>
        <taxon>Adinetidae</taxon>
        <taxon>Adineta</taxon>
    </lineage>
</organism>
<evidence type="ECO:0000313" key="3">
    <source>
        <dbReference type="Proteomes" id="UP000663828"/>
    </source>
</evidence>
<dbReference type="EMBL" id="CAJNOJ010000690">
    <property type="protein sequence ID" value="CAF1510416.1"/>
    <property type="molecule type" value="Genomic_DNA"/>
</dbReference>
<evidence type="ECO:0008006" key="5">
    <source>
        <dbReference type="Google" id="ProtNLM"/>
    </source>
</evidence>
<sequence length="191" mass="22137">MEKMKIEIQNALKYQQTEILTSNQTLNLESEQIQKSYSEKKEFLAKQEATYYNLESELESIQIQNQQVIVSSSSSLPIESITKRKLFVKIKNKGSISIKCSPDGTFISLFNQSINEHINISKWIIKRNLDSNFEYQYTLPDQVLFEAGRELRIYAKQGVQCNEIPLFGRCILSSLRQEFINNDIGSWGMSY</sequence>
<gene>
    <name evidence="1" type="ORF">EDS130_LOCUS43209</name>
    <name evidence="2" type="ORF">XAT740_LOCUS45525</name>
</gene>
<proteinExistence type="predicted"/>
<evidence type="ECO:0000313" key="4">
    <source>
        <dbReference type="Proteomes" id="UP000663852"/>
    </source>
</evidence>
<dbReference type="Proteomes" id="UP000663828">
    <property type="component" value="Unassembled WGS sequence"/>
</dbReference>
<dbReference type="InterPro" id="IPR036415">
    <property type="entry name" value="Lamin_tail_dom_sf"/>
</dbReference>
<dbReference type="EMBL" id="CAJNOR010005959">
    <property type="protein sequence ID" value="CAF1581142.1"/>
    <property type="molecule type" value="Genomic_DNA"/>
</dbReference>
<dbReference type="Proteomes" id="UP000663852">
    <property type="component" value="Unassembled WGS sequence"/>
</dbReference>
<dbReference type="SUPFAM" id="SSF74853">
    <property type="entry name" value="Lamin A/C globular tail domain"/>
    <property type="match status" value="1"/>
</dbReference>
<evidence type="ECO:0000313" key="1">
    <source>
        <dbReference type="EMBL" id="CAF1510416.1"/>
    </source>
</evidence>
<protein>
    <recommendedName>
        <fullName evidence="5">LTD domain-containing protein</fullName>
    </recommendedName>
</protein>
<dbReference type="AlphaFoldDB" id="A0A815U171"/>
<accession>A0A815U171</accession>
<reference evidence="1" key="1">
    <citation type="submission" date="2021-02" db="EMBL/GenBank/DDBJ databases">
        <authorList>
            <person name="Nowell W R."/>
        </authorList>
    </citation>
    <scope>NUCLEOTIDE SEQUENCE</scope>
</reference>